<reference evidence="2" key="1">
    <citation type="journal article" date="2019" name="Int. J. Syst. Evol. Microbiol.">
        <title>The Global Catalogue of Microorganisms (GCM) 10K type strain sequencing project: providing services to taxonomists for standard genome sequencing and annotation.</title>
        <authorList>
            <consortium name="The Broad Institute Genomics Platform"/>
            <consortium name="The Broad Institute Genome Sequencing Center for Infectious Disease"/>
            <person name="Wu L."/>
            <person name="Ma J."/>
        </authorList>
    </citation>
    <scope>NUCLEOTIDE SEQUENCE [LARGE SCALE GENOMIC DNA]</scope>
    <source>
        <strain evidence="2">CGMCC 4.7020</strain>
    </source>
</reference>
<organism evidence="1 2">
    <name type="scientific">Streptomyces kaempferi</name>
    <dbReference type="NCBI Taxonomy" id="333725"/>
    <lineage>
        <taxon>Bacteria</taxon>
        <taxon>Bacillati</taxon>
        <taxon>Actinomycetota</taxon>
        <taxon>Actinomycetes</taxon>
        <taxon>Kitasatosporales</taxon>
        <taxon>Streptomycetaceae</taxon>
        <taxon>Streptomyces</taxon>
    </lineage>
</organism>
<proteinExistence type="predicted"/>
<evidence type="ECO:0000313" key="2">
    <source>
        <dbReference type="Proteomes" id="UP001597058"/>
    </source>
</evidence>
<sequence length="64" mass="6904">MSHASISSAFVVLLPRLSSTFDVMKEVAHCDVIRTLSMIEPLVAAAEMRMKAPLSGSKQLSSRA</sequence>
<comment type="caution">
    <text evidence="1">The sequence shown here is derived from an EMBL/GenBank/DDBJ whole genome shotgun (WGS) entry which is preliminary data.</text>
</comment>
<dbReference type="Proteomes" id="UP001597058">
    <property type="component" value="Unassembled WGS sequence"/>
</dbReference>
<accession>A0ABW3XUX7</accession>
<name>A0ABW3XUX7_9ACTN</name>
<gene>
    <name evidence="1" type="ORF">ACFQ5X_45190</name>
</gene>
<dbReference type="EMBL" id="JBHTMM010000147">
    <property type="protein sequence ID" value="MFD1312933.1"/>
    <property type="molecule type" value="Genomic_DNA"/>
</dbReference>
<keyword evidence="2" id="KW-1185">Reference proteome</keyword>
<evidence type="ECO:0000313" key="1">
    <source>
        <dbReference type="EMBL" id="MFD1312933.1"/>
    </source>
</evidence>
<protein>
    <submittedName>
        <fullName evidence="1">Uncharacterized protein</fullName>
    </submittedName>
</protein>